<evidence type="ECO:0000259" key="2">
    <source>
        <dbReference type="PROSITE" id="PS51329"/>
    </source>
</evidence>
<dbReference type="VEuPathDB" id="FungiDB:sr12471"/>
<dbReference type="HOGENOM" id="CLU_871916_0_0_1"/>
<dbReference type="Proteomes" id="UP000008867">
    <property type="component" value="Chromosome 2"/>
</dbReference>
<evidence type="ECO:0000256" key="1">
    <source>
        <dbReference type="ARBA" id="ARBA00008848"/>
    </source>
</evidence>
<accession>E6ZUA3</accession>
<feature type="domain" description="C-CAP/cofactor C-like" evidence="2">
    <location>
        <begin position="161"/>
        <end position="292"/>
    </location>
</feature>
<keyword evidence="4" id="KW-1185">Reference proteome</keyword>
<dbReference type="InterPro" id="IPR012945">
    <property type="entry name" value="Tubulin-bd_cofactor_C_dom"/>
</dbReference>
<dbReference type="PANTHER" id="PTHR15139">
    <property type="entry name" value="TUBULIN FOLDING COFACTOR C"/>
    <property type="match status" value="1"/>
</dbReference>
<comment type="similarity">
    <text evidence="1">Belongs to the TBCC family.</text>
</comment>
<dbReference type="EMBL" id="FQ311441">
    <property type="protein sequence ID" value="CBQ70810.1"/>
    <property type="molecule type" value="Genomic_DNA"/>
</dbReference>
<evidence type="ECO:0000313" key="4">
    <source>
        <dbReference type="Proteomes" id="UP000008867"/>
    </source>
</evidence>
<dbReference type="eggNOG" id="KOG2512">
    <property type="taxonomic scope" value="Eukaryota"/>
</dbReference>
<gene>
    <name evidence="3" type="ORF">sr12471</name>
</gene>
<name>E6ZUA3_SPORE</name>
<sequence>MASSSSLGNASLANASSAQAFYTHFRTATDSLLTRLSDGPTTATPESLQQALQTYAGLSAELTQAVDSGVLPAHDQGVHKRRLEEVAAALEHKRKLVAQQGERKSKAGGFTFKRKQPANVVEPSVTVAHSATTGASLEQPTAAVPDRLASHLTVSAIHDSRHSSATHPLSSTHISIDITDISNSIVDLRSLAASAHTVLAVQIRGVTHSALLLPSIEGSVMIHSVANSLLSIPSCHQFRMHESKHAAVELSTKRSSVVTIEACSGIRFVTKRGEAVKVQDFDDLINSEQFKQAGGMESKSNFRVIQSSDASDLASRLDSLSSAGTSTQACVASILNELGDST</sequence>
<dbReference type="InterPro" id="IPR027684">
    <property type="entry name" value="TBCC"/>
</dbReference>
<dbReference type="GO" id="GO:0005737">
    <property type="term" value="C:cytoplasm"/>
    <property type="evidence" value="ECO:0007669"/>
    <property type="project" value="TreeGrafter"/>
</dbReference>
<dbReference type="GO" id="GO:0007021">
    <property type="term" value="P:tubulin complex assembly"/>
    <property type="evidence" value="ECO:0007669"/>
    <property type="project" value="TreeGrafter"/>
</dbReference>
<dbReference type="Pfam" id="PF07986">
    <property type="entry name" value="TBCC"/>
    <property type="match status" value="1"/>
</dbReference>
<dbReference type="Gene3D" id="2.160.20.70">
    <property type="match status" value="1"/>
</dbReference>
<dbReference type="AlphaFoldDB" id="E6ZUA3"/>
<evidence type="ECO:0000313" key="3">
    <source>
        <dbReference type="EMBL" id="CBQ70810.1"/>
    </source>
</evidence>
<dbReference type="PROSITE" id="PS51329">
    <property type="entry name" value="C_CAP_COFACTOR_C"/>
    <property type="match status" value="1"/>
</dbReference>
<reference evidence="3 4" key="1">
    <citation type="journal article" date="2010" name="Science">
        <title>Pathogenicity determinants in smut fungi revealed by genome comparison.</title>
        <authorList>
            <person name="Schirawski J."/>
            <person name="Mannhaupt G."/>
            <person name="Muench K."/>
            <person name="Brefort T."/>
            <person name="Schipper K."/>
            <person name="Doehlemann G."/>
            <person name="Di Stasio M."/>
            <person name="Roessel N."/>
            <person name="Mendoza-Mendoza A."/>
            <person name="Pester D."/>
            <person name="Mueller O."/>
            <person name="Winterberg B."/>
            <person name="Meyer E."/>
            <person name="Ghareeb H."/>
            <person name="Wollenberg T."/>
            <person name="Muensterkoetter M."/>
            <person name="Wong P."/>
            <person name="Walter M."/>
            <person name="Stukenbrock E."/>
            <person name="Gueldener U."/>
            <person name="Kahmann R."/>
        </authorList>
    </citation>
    <scope>NUCLEOTIDE SEQUENCE [LARGE SCALE GENOMIC DNA]</scope>
    <source>
        <strain evidence="4">SRZ2</strain>
    </source>
</reference>
<proteinExistence type="inferred from homology"/>
<dbReference type="PANTHER" id="PTHR15139:SF0">
    <property type="entry name" value="TUBULIN-SPECIFIC CHAPERONE C"/>
    <property type="match status" value="1"/>
</dbReference>
<dbReference type="GO" id="GO:0007023">
    <property type="term" value="P:post-chaperonin tubulin folding pathway"/>
    <property type="evidence" value="ECO:0007669"/>
    <property type="project" value="InterPro"/>
</dbReference>
<organism evidence="3 4">
    <name type="scientific">Sporisorium reilianum (strain SRZ2)</name>
    <name type="common">Maize head smut fungus</name>
    <dbReference type="NCBI Taxonomy" id="999809"/>
    <lineage>
        <taxon>Eukaryota</taxon>
        <taxon>Fungi</taxon>
        <taxon>Dikarya</taxon>
        <taxon>Basidiomycota</taxon>
        <taxon>Ustilaginomycotina</taxon>
        <taxon>Ustilaginomycetes</taxon>
        <taxon>Ustilaginales</taxon>
        <taxon>Ustilaginaceae</taxon>
        <taxon>Sporisorium</taxon>
    </lineage>
</organism>
<dbReference type="InterPro" id="IPR017901">
    <property type="entry name" value="C-CAP_CF_C-like"/>
</dbReference>
<dbReference type="InterPro" id="IPR016098">
    <property type="entry name" value="CAP/MinC_C"/>
</dbReference>
<protein>
    <recommendedName>
        <fullName evidence="2">C-CAP/cofactor C-like domain-containing protein</fullName>
    </recommendedName>
</protein>
<dbReference type="OrthoDB" id="194775at2759"/>